<protein>
    <recommendedName>
        <fullName evidence="2">Fungal lipase-type domain-containing protein</fullName>
    </recommendedName>
</protein>
<feature type="domain" description="Fungal lipase-type" evidence="2">
    <location>
        <begin position="18"/>
        <end position="58"/>
    </location>
</feature>
<dbReference type="RefSeq" id="WP_235051201.1">
    <property type="nucleotide sequence ID" value="NZ_JAKFHA010000003.1"/>
</dbReference>
<evidence type="ECO:0000256" key="1">
    <source>
        <dbReference type="SAM" id="SignalP"/>
    </source>
</evidence>
<dbReference type="Pfam" id="PF01764">
    <property type="entry name" value="Lipase_3"/>
    <property type="match status" value="1"/>
</dbReference>
<evidence type="ECO:0000259" key="2">
    <source>
        <dbReference type="Pfam" id="PF01764"/>
    </source>
</evidence>
<dbReference type="InterPro" id="IPR029058">
    <property type="entry name" value="AB_hydrolase_fold"/>
</dbReference>
<accession>A0AA41PW99</accession>
<feature type="chain" id="PRO_5041443345" description="Fungal lipase-type domain-containing protein" evidence="1">
    <location>
        <begin position="21"/>
        <end position="59"/>
    </location>
</feature>
<name>A0AA41PW99_9ACTN</name>
<dbReference type="EMBL" id="JAKFHA010000003">
    <property type="protein sequence ID" value="MCF2527050.1"/>
    <property type="molecule type" value="Genomic_DNA"/>
</dbReference>
<keyword evidence="1" id="KW-0732">Signal</keyword>
<dbReference type="Gene3D" id="3.40.50.1820">
    <property type="entry name" value="alpha/beta hydrolase"/>
    <property type="match status" value="1"/>
</dbReference>
<dbReference type="AlphaFoldDB" id="A0AA41PW99"/>
<dbReference type="GO" id="GO:0006629">
    <property type="term" value="P:lipid metabolic process"/>
    <property type="evidence" value="ECO:0007669"/>
    <property type="project" value="InterPro"/>
</dbReference>
<proteinExistence type="predicted"/>
<sequence length="59" mass="6016">MVKKIVVAALLLAPASIAVAAPAHADVATTESRTAETRVVSYGHSLGGALAELQAIYLK</sequence>
<gene>
    <name evidence="3" type="ORF">LZ495_07445</name>
</gene>
<evidence type="ECO:0000313" key="3">
    <source>
        <dbReference type="EMBL" id="MCF2527050.1"/>
    </source>
</evidence>
<organism evidence="3 4">
    <name type="scientific">Yinghuangia soli</name>
    <dbReference type="NCBI Taxonomy" id="2908204"/>
    <lineage>
        <taxon>Bacteria</taxon>
        <taxon>Bacillati</taxon>
        <taxon>Actinomycetota</taxon>
        <taxon>Actinomycetes</taxon>
        <taxon>Kitasatosporales</taxon>
        <taxon>Streptomycetaceae</taxon>
        <taxon>Yinghuangia</taxon>
    </lineage>
</organism>
<evidence type="ECO:0000313" key="4">
    <source>
        <dbReference type="Proteomes" id="UP001165378"/>
    </source>
</evidence>
<reference evidence="3" key="1">
    <citation type="submission" date="2022-01" db="EMBL/GenBank/DDBJ databases">
        <title>Genome-Based Taxonomic Classification of the Phylum Actinobacteria.</title>
        <authorList>
            <person name="Gao Y."/>
        </authorList>
    </citation>
    <scope>NUCLEOTIDE SEQUENCE</scope>
    <source>
        <strain evidence="3">KLBMP 8922</strain>
    </source>
</reference>
<comment type="caution">
    <text evidence="3">The sequence shown here is derived from an EMBL/GenBank/DDBJ whole genome shotgun (WGS) entry which is preliminary data.</text>
</comment>
<dbReference type="InterPro" id="IPR002921">
    <property type="entry name" value="Fungal_lipase-type"/>
</dbReference>
<feature type="signal peptide" evidence="1">
    <location>
        <begin position="1"/>
        <end position="20"/>
    </location>
</feature>
<dbReference type="Proteomes" id="UP001165378">
    <property type="component" value="Unassembled WGS sequence"/>
</dbReference>
<keyword evidence="4" id="KW-1185">Reference proteome</keyword>